<dbReference type="GO" id="GO:0000256">
    <property type="term" value="P:allantoin catabolic process"/>
    <property type="evidence" value="ECO:0007669"/>
    <property type="project" value="UniProtKB-UniRule"/>
</dbReference>
<keyword evidence="2 3" id="KW-0659">Purine metabolism</keyword>
<evidence type="ECO:0000256" key="3">
    <source>
        <dbReference type="HAMAP-Rule" id="MF_00813"/>
    </source>
</evidence>
<feature type="region of interest" description="Disordered" evidence="4">
    <location>
        <begin position="428"/>
        <end position="453"/>
    </location>
</feature>
<keyword evidence="3" id="KW-0378">Hydrolase</keyword>
<dbReference type="AlphaFoldDB" id="A0A0K1Q142"/>
<accession>A0A0K1Q142</accession>
<dbReference type="NCBIfam" id="TIGR03180">
    <property type="entry name" value="UraD_2"/>
    <property type="match status" value="1"/>
</dbReference>
<feature type="domain" description="Allantoicase" evidence="5">
    <location>
        <begin position="206"/>
        <end position="347"/>
    </location>
</feature>
<dbReference type="InterPro" id="IPR036778">
    <property type="entry name" value="OHCU_decarboxylase_sf"/>
</dbReference>
<dbReference type="SUPFAM" id="SSF49785">
    <property type="entry name" value="Galactose-binding domain-like"/>
    <property type="match status" value="2"/>
</dbReference>
<feature type="compositionally biased region" description="Polar residues" evidence="4">
    <location>
        <begin position="438"/>
        <end position="453"/>
    </location>
</feature>
<dbReference type="Gene3D" id="1.10.3330.10">
    <property type="entry name" value="Oxo-4-hydroxy-4-carboxy-5-ureidoimidazoline decarboxylase"/>
    <property type="match status" value="1"/>
</dbReference>
<evidence type="ECO:0000259" key="6">
    <source>
        <dbReference type="Pfam" id="PF09349"/>
    </source>
</evidence>
<dbReference type="STRING" id="1391654.AKJ09_06010"/>
<dbReference type="NCBIfam" id="TIGR02961">
    <property type="entry name" value="allantoicase"/>
    <property type="match status" value="1"/>
</dbReference>
<comment type="similarity">
    <text evidence="1 3">Belongs to the allantoicase family.</text>
</comment>
<dbReference type="NCBIfam" id="NF010372">
    <property type="entry name" value="PRK13798.1"/>
    <property type="match status" value="1"/>
</dbReference>
<evidence type="ECO:0000256" key="1">
    <source>
        <dbReference type="ARBA" id="ARBA00009242"/>
    </source>
</evidence>
<comment type="pathway">
    <text evidence="3">Nitrogen metabolism; (S)-allantoin degradation; (S)-ureidoglycolate from allantoate (aminidohydrolase route): step 1/1.</text>
</comment>
<sequence>MTNTTTSGELTQLVDLAAERLGGSVLWASDDFFASKDNLLKPEEAIFIEGKYTDRGKWMDGWESRRRRDHAFASAGPHPEHDSCIIRLGLPGVVRGVVVDTAFFKGNYPQACSIEGASIQGHPDLATLLSEEIVWTEILPRVDLKGDSKNVFMIASAQRFTHLRFHIHPDGGVARLRVYGDVMPDARWLGKSERPQLVDLGAAEHGAVVVACNDMFFGSRHNLIMPGRGVNMGDGWETKRSRRPGPDWVVVRLGAEGVLERAVLETTHFKGNAPDTCAIEVAHVPPGAPDPDGSKDEGWTPLLHRTKLQPHTTHVFEDEFAVHTPATHVRLRIWPDGGVSRLRLYGVATDAGRETFGMRYLRAMPDPELDSALRSCCGSNAWVTKMREERSKNPGVFSTLSSLAEKASSIWSALSTGDHDEAFRAHPRIGEKKAEGPQSKTAQSWSSKEQSKVDTASQVVRDELRAANEAYEKKFGRIYIVCATGKSAEEMLAIAKERMSNTPEIEHRRAAEEQQKITELRLAKLVRR</sequence>
<dbReference type="GO" id="GO:0004037">
    <property type="term" value="F:allantoicase activity"/>
    <property type="evidence" value="ECO:0007669"/>
    <property type="project" value="UniProtKB-UniRule"/>
</dbReference>
<dbReference type="PANTHER" id="PTHR12045:SF3">
    <property type="entry name" value="INACTIVE ALLANTOICASE-RELATED"/>
    <property type="match status" value="1"/>
</dbReference>
<gene>
    <name evidence="3" type="primary">alc</name>
    <name evidence="7" type="ORF">AKJ09_06010</name>
</gene>
<organism evidence="7 8">
    <name type="scientific">Labilithrix luteola</name>
    <dbReference type="NCBI Taxonomy" id="1391654"/>
    <lineage>
        <taxon>Bacteria</taxon>
        <taxon>Pseudomonadati</taxon>
        <taxon>Myxococcota</taxon>
        <taxon>Polyangia</taxon>
        <taxon>Polyangiales</taxon>
        <taxon>Labilitrichaceae</taxon>
        <taxon>Labilithrix</taxon>
    </lineage>
</organism>
<proteinExistence type="inferred from homology"/>
<dbReference type="UniPathway" id="UPA00395">
    <property type="reaction ID" value="UER00654"/>
</dbReference>
<dbReference type="InterPro" id="IPR017595">
    <property type="entry name" value="OHCU_decarboxylase-2"/>
</dbReference>
<dbReference type="Gene3D" id="2.60.120.260">
    <property type="entry name" value="Galactose-binding domain-like"/>
    <property type="match status" value="2"/>
</dbReference>
<dbReference type="GO" id="GO:0006144">
    <property type="term" value="P:purine nucleobase metabolic process"/>
    <property type="evidence" value="ECO:0007669"/>
    <property type="project" value="UniProtKB-KW"/>
</dbReference>
<dbReference type="InterPro" id="IPR018020">
    <property type="entry name" value="OHCU_decarboxylase"/>
</dbReference>
<dbReference type="OrthoDB" id="2078334at2"/>
<evidence type="ECO:0000313" key="8">
    <source>
        <dbReference type="Proteomes" id="UP000064967"/>
    </source>
</evidence>
<name>A0A0K1Q142_9BACT</name>
<evidence type="ECO:0000256" key="2">
    <source>
        <dbReference type="ARBA" id="ARBA00022631"/>
    </source>
</evidence>
<dbReference type="InterPro" id="IPR008979">
    <property type="entry name" value="Galactose-bd-like_sf"/>
</dbReference>
<comment type="catalytic activity">
    <reaction evidence="3">
        <text>allantoate + H2O = (S)-ureidoglycolate + urea</text>
        <dbReference type="Rhea" id="RHEA:11016"/>
        <dbReference type="ChEBI" id="CHEBI:15377"/>
        <dbReference type="ChEBI" id="CHEBI:16199"/>
        <dbReference type="ChEBI" id="CHEBI:17536"/>
        <dbReference type="ChEBI" id="CHEBI:57296"/>
        <dbReference type="EC" id="3.5.3.4"/>
    </reaction>
</comment>
<dbReference type="SUPFAM" id="SSF158694">
    <property type="entry name" value="UraD-Like"/>
    <property type="match status" value="1"/>
</dbReference>
<dbReference type="Pfam" id="PF09349">
    <property type="entry name" value="OHCU_decarbox"/>
    <property type="match status" value="1"/>
</dbReference>
<reference evidence="7 8" key="1">
    <citation type="submission" date="2015-08" db="EMBL/GenBank/DDBJ databases">
        <authorList>
            <person name="Babu N.S."/>
            <person name="Beckwith C.J."/>
            <person name="Beseler K.G."/>
            <person name="Brison A."/>
            <person name="Carone J.V."/>
            <person name="Caskin T.P."/>
            <person name="Diamond M."/>
            <person name="Durham M.E."/>
            <person name="Foxe J.M."/>
            <person name="Go M."/>
            <person name="Henderson B.A."/>
            <person name="Jones I.B."/>
            <person name="McGettigan J.A."/>
            <person name="Micheletti S.J."/>
            <person name="Nasrallah M.E."/>
            <person name="Ortiz D."/>
            <person name="Piller C.R."/>
            <person name="Privatt S.R."/>
            <person name="Schneider S.L."/>
            <person name="Sharp S."/>
            <person name="Smith T.C."/>
            <person name="Stanton J.D."/>
            <person name="Ullery H.E."/>
            <person name="Wilson R.J."/>
            <person name="Serrano M.G."/>
            <person name="Buck G."/>
            <person name="Lee V."/>
            <person name="Wang Y."/>
            <person name="Carvalho R."/>
            <person name="Voegtly L."/>
            <person name="Shi R."/>
            <person name="Duckworth R."/>
            <person name="Johnson A."/>
            <person name="Loviza R."/>
            <person name="Walstead R."/>
            <person name="Shah Z."/>
            <person name="Kiflezghi M."/>
            <person name="Wade K."/>
            <person name="Ball S.L."/>
            <person name="Bradley K.W."/>
            <person name="Asai D.J."/>
            <person name="Bowman C.A."/>
            <person name="Russell D.A."/>
            <person name="Pope W.H."/>
            <person name="Jacobs-Sera D."/>
            <person name="Hendrix R.W."/>
            <person name="Hatfull G.F."/>
        </authorList>
    </citation>
    <scope>NUCLEOTIDE SEQUENCE [LARGE SCALE GENOMIC DNA]</scope>
    <source>
        <strain evidence="7 8">DSM 27648</strain>
    </source>
</reference>
<protein>
    <recommendedName>
        <fullName evidence="3">Probable allantoicase</fullName>
        <ecNumber evidence="3">3.5.3.4</ecNumber>
    </recommendedName>
    <alternativeName>
        <fullName evidence="3">Allantoate amidinohydrolase</fullName>
    </alternativeName>
</protein>
<dbReference type="PANTHER" id="PTHR12045">
    <property type="entry name" value="ALLANTOICASE"/>
    <property type="match status" value="1"/>
</dbReference>
<evidence type="ECO:0000259" key="5">
    <source>
        <dbReference type="Pfam" id="PF03561"/>
    </source>
</evidence>
<dbReference type="EC" id="3.5.3.4" evidence="3"/>
<dbReference type="HAMAP" id="MF_00813">
    <property type="entry name" value="Allantoicase"/>
    <property type="match status" value="1"/>
</dbReference>
<dbReference type="EMBL" id="CP012333">
    <property type="protein sequence ID" value="AKU99346.1"/>
    <property type="molecule type" value="Genomic_DNA"/>
</dbReference>
<dbReference type="RefSeq" id="WP_146650773.1">
    <property type="nucleotide sequence ID" value="NZ_CP012333.1"/>
</dbReference>
<dbReference type="PATRIC" id="fig|1391654.3.peg.6101"/>
<dbReference type="Proteomes" id="UP000064967">
    <property type="component" value="Chromosome"/>
</dbReference>
<dbReference type="InterPro" id="IPR005164">
    <property type="entry name" value="Allantoicase"/>
</dbReference>
<dbReference type="InterPro" id="IPR015908">
    <property type="entry name" value="Allantoicase_dom"/>
</dbReference>
<evidence type="ECO:0000313" key="7">
    <source>
        <dbReference type="EMBL" id="AKU99346.1"/>
    </source>
</evidence>
<feature type="domain" description="Oxo-4-hydroxy-4-carboxy-5-ureidoimidazoline decarboxylase" evidence="6">
    <location>
        <begin position="363"/>
        <end position="523"/>
    </location>
</feature>
<keyword evidence="8" id="KW-1185">Reference proteome</keyword>
<dbReference type="KEGG" id="llu:AKJ09_06010"/>
<feature type="domain" description="Allantoicase" evidence="5">
    <location>
        <begin position="22"/>
        <end position="182"/>
    </location>
</feature>
<dbReference type="Pfam" id="PF03561">
    <property type="entry name" value="Allantoicase"/>
    <property type="match status" value="2"/>
</dbReference>
<evidence type="ECO:0000256" key="4">
    <source>
        <dbReference type="SAM" id="MobiDB-lite"/>
    </source>
</evidence>